<gene>
    <name evidence="1" type="ORF">CHLNCDRAFT_141044</name>
</gene>
<accession>E1ZS13</accession>
<dbReference type="EMBL" id="GL433864">
    <property type="protein sequence ID" value="EFN51406.1"/>
    <property type="molecule type" value="Genomic_DNA"/>
</dbReference>
<evidence type="ECO:0000313" key="1">
    <source>
        <dbReference type="EMBL" id="EFN51406.1"/>
    </source>
</evidence>
<name>E1ZS13_CHLVA</name>
<protein>
    <submittedName>
        <fullName evidence="1">Uncharacterized protein</fullName>
    </submittedName>
</protein>
<keyword evidence="2" id="KW-1185">Reference proteome</keyword>
<dbReference type="KEGG" id="cvr:CHLNCDRAFT_141044"/>
<dbReference type="AlphaFoldDB" id="E1ZS13"/>
<dbReference type="RefSeq" id="XP_005843508.1">
    <property type="nucleotide sequence ID" value="XM_005843446.1"/>
</dbReference>
<reference evidence="1 2" key="1">
    <citation type="journal article" date="2010" name="Plant Cell">
        <title>The Chlorella variabilis NC64A genome reveals adaptation to photosymbiosis, coevolution with viruses, and cryptic sex.</title>
        <authorList>
            <person name="Blanc G."/>
            <person name="Duncan G."/>
            <person name="Agarkova I."/>
            <person name="Borodovsky M."/>
            <person name="Gurnon J."/>
            <person name="Kuo A."/>
            <person name="Lindquist E."/>
            <person name="Lucas S."/>
            <person name="Pangilinan J."/>
            <person name="Polle J."/>
            <person name="Salamov A."/>
            <person name="Terry A."/>
            <person name="Yamada T."/>
            <person name="Dunigan D.D."/>
            <person name="Grigoriev I.V."/>
            <person name="Claverie J.M."/>
            <person name="Van Etten J.L."/>
        </authorList>
    </citation>
    <scope>NUCLEOTIDE SEQUENCE [LARGE SCALE GENOMIC DNA]</scope>
    <source>
        <strain evidence="1 2">NC64A</strain>
    </source>
</reference>
<dbReference type="Proteomes" id="UP000008141">
    <property type="component" value="Unassembled WGS sequence"/>
</dbReference>
<evidence type="ECO:0000313" key="2">
    <source>
        <dbReference type="Proteomes" id="UP000008141"/>
    </source>
</evidence>
<organism evidence="2">
    <name type="scientific">Chlorella variabilis</name>
    <name type="common">Green alga</name>
    <dbReference type="NCBI Taxonomy" id="554065"/>
    <lineage>
        <taxon>Eukaryota</taxon>
        <taxon>Viridiplantae</taxon>
        <taxon>Chlorophyta</taxon>
        <taxon>core chlorophytes</taxon>
        <taxon>Trebouxiophyceae</taxon>
        <taxon>Chlorellales</taxon>
        <taxon>Chlorellaceae</taxon>
        <taxon>Chlorella clade</taxon>
        <taxon>Chlorella</taxon>
    </lineage>
</organism>
<dbReference type="GeneID" id="17350811"/>
<dbReference type="InParanoid" id="E1ZS13"/>
<proteinExistence type="predicted"/>
<sequence>MFMYTVCISQRSGGFYKIDLTLEPPSDDGAMYVAISDWEVTITPSRPSFPAISFTESPFFQSKKQNIEGFACGTTYTIATRAKNYAGFWSELSYYNYTTPACPSNPECTYDLATATGNTTSRAVGPIASISPPNCPTLLLTNPVSTNDGCSEDPALLVNAAGVALSATSACVPAAGRANGLTLAAAPGSEAVTMRSFQVGASRLRGPEALEAPSSGPTLVLGAQITWAFVDVDSGDVATATIPAATLASAEQRLDVVFDSAPSPTVPVTDASALQVGVAADFGVGGDGDAWQSIRYLRTWLPTDCTWSMVYARPSTPVSGGQPYCSTMELGGLDREGCTPPDPDEFYSLFAEASDSGVKLTLHSVCNWQWGIYGANVYSLTPSGIDMLISSIDVGVVGASVDVARPIMLSVASGQLPPQNFTIPANTLAKGQSCCVTQPVALSGGLLLLEGQPAFFRWFAEVVDTNELESYIHLKALKP</sequence>